<dbReference type="RefSeq" id="WP_309489543.1">
    <property type="nucleotide sequence ID" value="NZ_JAENIG010000004.1"/>
</dbReference>
<evidence type="ECO:0000313" key="8">
    <source>
        <dbReference type="Proteomes" id="UP000634206"/>
    </source>
</evidence>
<keyword evidence="5 6" id="KW-0472">Membrane</keyword>
<feature type="transmembrane region" description="Helical" evidence="6">
    <location>
        <begin position="269"/>
        <end position="291"/>
    </location>
</feature>
<evidence type="ECO:0000256" key="6">
    <source>
        <dbReference type="SAM" id="Phobius"/>
    </source>
</evidence>
<protein>
    <submittedName>
        <fullName evidence="7">Flippase-like domain-containing protein</fullName>
    </submittedName>
</protein>
<evidence type="ECO:0000256" key="4">
    <source>
        <dbReference type="ARBA" id="ARBA00022989"/>
    </source>
</evidence>
<feature type="transmembrane region" description="Helical" evidence="6">
    <location>
        <begin position="303"/>
        <end position="335"/>
    </location>
</feature>
<keyword evidence="8" id="KW-1185">Reference proteome</keyword>
<keyword evidence="4 6" id="KW-1133">Transmembrane helix</keyword>
<reference evidence="7" key="1">
    <citation type="submission" date="2021-01" db="EMBL/GenBank/DDBJ databases">
        <title>Modified the classification status of verrucomicrobia.</title>
        <authorList>
            <person name="Feng X."/>
        </authorList>
    </citation>
    <scope>NUCLEOTIDE SEQUENCE</scope>
    <source>
        <strain evidence="7">5K15</strain>
    </source>
</reference>
<keyword evidence="3 6" id="KW-0812">Transmembrane</keyword>
<gene>
    <name evidence="7" type="ORF">JIN83_08165</name>
</gene>
<dbReference type="Pfam" id="PF03706">
    <property type="entry name" value="LPG_synthase_TM"/>
    <property type="match status" value="1"/>
</dbReference>
<comment type="caution">
    <text evidence="7">The sequence shown here is derived from an EMBL/GenBank/DDBJ whole genome shotgun (WGS) entry which is preliminary data.</text>
</comment>
<name>A0AAE2SCM6_9BACT</name>
<evidence type="ECO:0000256" key="1">
    <source>
        <dbReference type="ARBA" id="ARBA00004651"/>
    </source>
</evidence>
<keyword evidence="2" id="KW-1003">Cell membrane</keyword>
<dbReference type="AlphaFoldDB" id="A0AAE2SCM6"/>
<feature type="transmembrane region" description="Helical" evidence="6">
    <location>
        <begin position="20"/>
        <end position="39"/>
    </location>
</feature>
<feature type="transmembrane region" description="Helical" evidence="6">
    <location>
        <begin position="60"/>
        <end position="80"/>
    </location>
</feature>
<proteinExistence type="predicted"/>
<dbReference type="InterPro" id="IPR022791">
    <property type="entry name" value="L-PG_synthase/AglD"/>
</dbReference>
<dbReference type="PANTHER" id="PTHR40277">
    <property type="entry name" value="BLL5419 PROTEIN"/>
    <property type="match status" value="1"/>
</dbReference>
<feature type="transmembrane region" description="Helical" evidence="6">
    <location>
        <begin position="133"/>
        <end position="162"/>
    </location>
</feature>
<comment type="subcellular location">
    <subcellularLocation>
        <location evidence="1">Cell membrane</location>
        <topology evidence="1">Multi-pass membrane protein</topology>
    </subcellularLocation>
</comment>
<dbReference type="EMBL" id="JAENIG010000004">
    <property type="protein sequence ID" value="MBK1854932.1"/>
    <property type="molecule type" value="Genomic_DNA"/>
</dbReference>
<evidence type="ECO:0000256" key="3">
    <source>
        <dbReference type="ARBA" id="ARBA00022692"/>
    </source>
</evidence>
<sequence length="345" mass="37488">MSSEPSLDAGPSRKKIGPKTIALFLFKLLGTTVFLYWAFSQMEDQSALAENFRLALTSPFWLGCGIAFAGITVLTSALRWHVLLRAQSIDVSFSYIGKLTLIAALFNVASFGTAAGDAMKMISVMRRYPDKKVVITMTVMIDHMVGFISGGLIFLVFAWAFGTVQATENFGVRQAFIATTVFQTVGIFFIVVMYLISSDRMLEKFGGKMPKMMANKHIQSITSSLNCIRSSWKALTVSLAASFALSASYFLAFYAGLQTIGEDVAVSTIFTVMPIVDVVSALPISISGLGVRERAFDFLVSELAGIATSSAVSASLIGFLFHVFWGVVGGIYLIFDRSAFAKHPH</sequence>
<dbReference type="PANTHER" id="PTHR40277:SF1">
    <property type="entry name" value="BLL5419 PROTEIN"/>
    <property type="match status" value="1"/>
</dbReference>
<accession>A0AAE2SCM6</accession>
<evidence type="ECO:0000256" key="5">
    <source>
        <dbReference type="ARBA" id="ARBA00023136"/>
    </source>
</evidence>
<dbReference type="GO" id="GO:0005886">
    <property type="term" value="C:plasma membrane"/>
    <property type="evidence" value="ECO:0007669"/>
    <property type="project" value="UniProtKB-SubCell"/>
</dbReference>
<organism evidence="7 8">
    <name type="scientific">Oceaniferula flava</name>
    <dbReference type="NCBI Taxonomy" id="2800421"/>
    <lineage>
        <taxon>Bacteria</taxon>
        <taxon>Pseudomonadati</taxon>
        <taxon>Verrucomicrobiota</taxon>
        <taxon>Verrucomicrobiia</taxon>
        <taxon>Verrucomicrobiales</taxon>
        <taxon>Verrucomicrobiaceae</taxon>
        <taxon>Oceaniferula</taxon>
    </lineage>
</organism>
<evidence type="ECO:0000256" key="2">
    <source>
        <dbReference type="ARBA" id="ARBA00022475"/>
    </source>
</evidence>
<feature type="transmembrane region" description="Helical" evidence="6">
    <location>
        <begin position="174"/>
        <end position="196"/>
    </location>
</feature>
<feature type="transmembrane region" description="Helical" evidence="6">
    <location>
        <begin position="234"/>
        <end position="257"/>
    </location>
</feature>
<evidence type="ECO:0000313" key="7">
    <source>
        <dbReference type="EMBL" id="MBK1854932.1"/>
    </source>
</evidence>
<dbReference type="Proteomes" id="UP000634206">
    <property type="component" value="Unassembled WGS sequence"/>
</dbReference>